<dbReference type="PROSITE" id="PS50088">
    <property type="entry name" value="ANK_REPEAT"/>
    <property type="match status" value="2"/>
</dbReference>
<dbReference type="EMBL" id="JAVHNR010000005">
    <property type="protein sequence ID" value="KAK6343069.1"/>
    <property type="molecule type" value="Genomic_DNA"/>
</dbReference>
<reference evidence="5 6" key="1">
    <citation type="submission" date="2019-10" db="EMBL/GenBank/DDBJ databases">
        <authorList>
            <person name="Palmer J.M."/>
        </authorList>
    </citation>
    <scope>NUCLEOTIDE SEQUENCE [LARGE SCALE GENOMIC DNA]</scope>
    <source>
        <strain evidence="5 6">TWF718</strain>
    </source>
</reference>
<dbReference type="PANTHER" id="PTHR24198:SF165">
    <property type="entry name" value="ANKYRIN REPEAT-CONTAINING PROTEIN-RELATED"/>
    <property type="match status" value="1"/>
</dbReference>
<evidence type="ECO:0000313" key="6">
    <source>
        <dbReference type="Proteomes" id="UP001313282"/>
    </source>
</evidence>
<organism evidence="5 6">
    <name type="scientific">Orbilia javanica</name>
    <dbReference type="NCBI Taxonomy" id="47235"/>
    <lineage>
        <taxon>Eukaryota</taxon>
        <taxon>Fungi</taxon>
        <taxon>Dikarya</taxon>
        <taxon>Ascomycota</taxon>
        <taxon>Pezizomycotina</taxon>
        <taxon>Orbiliomycetes</taxon>
        <taxon>Orbiliales</taxon>
        <taxon>Orbiliaceae</taxon>
        <taxon>Orbilia</taxon>
    </lineage>
</organism>
<dbReference type="SUPFAM" id="SSF48403">
    <property type="entry name" value="Ankyrin repeat"/>
    <property type="match status" value="2"/>
</dbReference>
<dbReference type="Pfam" id="PF12796">
    <property type="entry name" value="Ank_2"/>
    <property type="match status" value="1"/>
</dbReference>
<dbReference type="PANTHER" id="PTHR24198">
    <property type="entry name" value="ANKYRIN REPEAT AND PROTEIN KINASE DOMAIN-CONTAINING PROTEIN"/>
    <property type="match status" value="1"/>
</dbReference>
<keyword evidence="6" id="KW-1185">Reference proteome</keyword>
<evidence type="ECO:0000256" key="1">
    <source>
        <dbReference type="ARBA" id="ARBA00022737"/>
    </source>
</evidence>
<dbReference type="InterPro" id="IPR036770">
    <property type="entry name" value="Ankyrin_rpt-contain_sf"/>
</dbReference>
<evidence type="ECO:0000256" key="3">
    <source>
        <dbReference type="PROSITE-ProRule" id="PRU00023"/>
    </source>
</evidence>
<comment type="caution">
    <text evidence="5">The sequence shown here is derived from an EMBL/GenBank/DDBJ whole genome shotgun (WGS) entry which is preliminary data.</text>
</comment>
<feature type="repeat" description="ANK" evidence="3">
    <location>
        <begin position="558"/>
        <end position="579"/>
    </location>
</feature>
<dbReference type="PROSITE" id="PS50297">
    <property type="entry name" value="ANK_REP_REGION"/>
    <property type="match status" value="2"/>
</dbReference>
<proteinExistence type="predicted"/>
<name>A0AAN8MSM1_9PEZI</name>
<sequence>MATSELVLPLPTNIASFPKYLAENRDKPIRELLRPYLNHENRVRELFAQDPENPVLANNYLGLLPVYAGHEEHIEIRARDFESESEEERAKYLLPLNKGARKLNGEKAVVGLDNFKKNFRIYCASALDNIDWRNVVAAGPSVMTALLTIPEEHQKPCKSLREYYKKISIEQIQRKEEPFIDLYIYGLDEAAGLKKLEHIESTVRDNTPWEVTCVRTRETLTIVSRFPNRPIRIQLCLYSSISQLLHSPAFGVECACVAWDGEQIYTTPRGIVSWMLQSNTVDISRLDLLGNYESSLYKYWFYGFEVFYENLRRNSIDPSIYKFAINRLHGLSKLLVYENILSTLQNPPKFRHLEKTEEKYVAREWEVSIKYGRGYNMREGKNMKLRPEDTEDDIYNQDFKLNEWKGQAQENRIAYLHRHPAFIGSFEYVKGDCCGDCPIPQTAEEISLQAEDDQHYVRGDLSFLEPPTQGTPETEETWADTAYARAEDEIFLRAITDLDVEAVRNLIKSWPEDSLKKNVNRRSYTGRTPLQLAVVSSTPEIIGILIDAGARLTARLSDGRNSLHLAAARGDCGVVKLLLLKSEQNEELKMEREDRERAEKSAARRLLRRRNSIESIESFEDIEPDDEDDIEVVSTIHDATSISVHTGASSFVEVTKKPDDPENDEFEDASAIDDILDINLADRTYRMAPFHYAILHDNKEVLTMLVSEFGADILRQIAPIARWLDNPNIHGPGARYPSILALTLVQYIGQKDRREDMLRTLLKLGASSSQVDNLGVPAIARIVQVCDLDCLEIMFEEDGASAVVSAQLPAKFAVRFSGPPVIGNALIAAISQGDEEKALLLLNKGVSPKFSAEKLQKNFYNHPEIDPDPENRILQPAELAILLNLLRVFEKCLELGVDPSRLTYETAARKWSSNSEQWRHEKGNMTYLDLLRKGIPQCEKLLKGLPKPVVPLPSGLVEGTYKYWLASRKVDIENGKRAKDSLKKRSRGYLYHRDAYRIEKSRLEGLKARYQELVALAVSKGAKTFQELTEIGAGNAPKDEDEANVSKTLKNDLNTRPDSPVKDGDQEAETEQDLFLEISPSFEYPGVSDESLRTIYNRIFQAAWDGDQETLQNEFQNPTPGGTAPKVSTQNELGDTILSIAEYREHPKEFVDLIHEIAASQGFESDIRCNKEKKTQSPEYPVPVPAPNARGIRYGIEPPFSVYYHSSNKLFSDITCKERPNIKVLEEALKAHGIRQLTHYEMYFSEQLELSDDTLKMPTYLGLSIDGKKREYPRERHPSLKATSLVDCVPDRDQPIALYAAYHGLLGVLEWFETDGPELALRENQKRLEEKLRLRQLDIKNSEENGEDGREYRMPHEMRLAQADELFIKMIQRANSSTIKHWLGVNHPLLPHASVLNLLEGTNKTDKEKVAWHTKVLKFIISRSGPESIESTTNSQKLSPIALAAQIRNKWAMEALINLGANLYADSANQGLTLIHHIFSPKPNVDTVDLIKGCLDVLPQDYKKWAFANKTKPPSEKSETPHRSLRELPLAVATIVSPEILNLNSRNPKGDLPLHTAAKGDSLEELQFLLDISTPEQVLTEDTDGMTVADIADRIFYDKVLSNLERKLDKFPDYFDDEDEYEVYNLENIPFSKSIRDNPIGLVKNPNPGLRMEEWGLDRTDIGYKSGEKMVYKVFKDAARKAGRRRILVSLREVNKTMSSEARNEGWGLRDQFGVRHDDIVFRWREIVTRWDY</sequence>
<dbReference type="Proteomes" id="UP001313282">
    <property type="component" value="Unassembled WGS sequence"/>
</dbReference>
<keyword evidence="2 3" id="KW-0040">ANK repeat</keyword>
<accession>A0AAN8MSM1</accession>
<keyword evidence="1" id="KW-0677">Repeat</keyword>
<feature type="region of interest" description="Disordered" evidence="4">
    <location>
        <begin position="1033"/>
        <end position="1070"/>
    </location>
</feature>
<feature type="compositionally biased region" description="Basic and acidic residues" evidence="4">
    <location>
        <begin position="1049"/>
        <end position="1065"/>
    </location>
</feature>
<evidence type="ECO:0000256" key="2">
    <source>
        <dbReference type="ARBA" id="ARBA00023043"/>
    </source>
</evidence>
<dbReference type="Gene3D" id="1.25.40.20">
    <property type="entry name" value="Ankyrin repeat-containing domain"/>
    <property type="match status" value="3"/>
</dbReference>
<evidence type="ECO:0000313" key="5">
    <source>
        <dbReference type="EMBL" id="KAK6343069.1"/>
    </source>
</evidence>
<dbReference type="InterPro" id="IPR002110">
    <property type="entry name" value="Ankyrin_rpt"/>
</dbReference>
<dbReference type="SMART" id="SM00248">
    <property type="entry name" value="ANK"/>
    <property type="match status" value="6"/>
</dbReference>
<evidence type="ECO:0000256" key="4">
    <source>
        <dbReference type="SAM" id="MobiDB-lite"/>
    </source>
</evidence>
<protein>
    <recommendedName>
        <fullName evidence="7">Ankyrin repeat protein</fullName>
    </recommendedName>
</protein>
<evidence type="ECO:0008006" key="7">
    <source>
        <dbReference type="Google" id="ProtNLM"/>
    </source>
</evidence>
<feature type="repeat" description="ANK" evidence="3">
    <location>
        <begin position="525"/>
        <end position="557"/>
    </location>
</feature>
<gene>
    <name evidence="5" type="ORF">TWF718_008445</name>
</gene>